<dbReference type="AlphaFoldDB" id="A0A1G1VKA4"/>
<gene>
    <name evidence="2" type="ORF">A2784_03225</name>
</gene>
<dbReference type="InterPro" id="IPR001296">
    <property type="entry name" value="Glyco_trans_1"/>
</dbReference>
<dbReference type="GO" id="GO:0016757">
    <property type="term" value="F:glycosyltransferase activity"/>
    <property type="evidence" value="ECO:0007669"/>
    <property type="project" value="InterPro"/>
</dbReference>
<dbReference type="SUPFAM" id="SSF53756">
    <property type="entry name" value="UDP-Glycosyltransferase/glycogen phosphorylase"/>
    <property type="match status" value="1"/>
</dbReference>
<organism evidence="2 3">
    <name type="scientific">Candidatus Chisholmbacteria bacterium RIFCSPHIGHO2_01_FULL_48_12</name>
    <dbReference type="NCBI Taxonomy" id="1797589"/>
    <lineage>
        <taxon>Bacteria</taxon>
        <taxon>Candidatus Chisholmiibacteriota</taxon>
    </lineage>
</organism>
<sequence>MKNSTLAVFLNLGESFASLGGQAELMISQNIAAFAKAFKRIYVFTYNQESVKLPPNCILITPPRPLHRYLYALLLPFIHGRIIRQCQVLRCFQLSGTVPAIVAKLIYGSKFVFNYGYDYAAFARLEGKALQARSFSLLSLVAVKFAAGVIVKNKGLKIKGHYLPNGVDIHQFAPKPKSNSKIKTVLFIGRLEPQKNLAILLTALAQAKRKLKIIFVGQGSQKQILISQAKTLKLNLTIRDNLTHSQLPKLYQSTDVFVLPSLIEGSPKVLLEAMACGLPVVATAVPGITEIIKSKVTGVLVKPTVAGLTSGINYVLSHPQQARRLGIFARRRIQAEFGITQVMNQEIAILKSV</sequence>
<dbReference type="STRING" id="1797589.A2784_03225"/>
<dbReference type="InterPro" id="IPR050194">
    <property type="entry name" value="Glycosyltransferase_grp1"/>
</dbReference>
<proteinExistence type="predicted"/>
<dbReference type="Pfam" id="PF00534">
    <property type="entry name" value="Glycos_transf_1"/>
    <property type="match status" value="1"/>
</dbReference>
<dbReference type="EMBL" id="MHCH01000061">
    <property type="protein sequence ID" value="OGY15687.1"/>
    <property type="molecule type" value="Genomic_DNA"/>
</dbReference>
<comment type="caution">
    <text evidence="2">The sequence shown here is derived from an EMBL/GenBank/DDBJ whole genome shotgun (WGS) entry which is preliminary data.</text>
</comment>
<dbReference type="Gene3D" id="3.40.50.2000">
    <property type="entry name" value="Glycogen Phosphorylase B"/>
    <property type="match status" value="2"/>
</dbReference>
<reference evidence="2 3" key="1">
    <citation type="journal article" date="2016" name="Nat. Commun.">
        <title>Thousands of microbial genomes shed light on interconnected biogeochemical processes in an aquifer system.</title>
        <authorList>
            <person name="Anantharaman K."/>
            <person name="Brown C.T."/>
            <person name="Hug L.A."/>
            <person name="Sharon I."/>
            <person name="Castelle C.J."/>
            <person name="Probst A.J."/>
            <person name="Thomas B.C."/>
            <person name="Singh A."/>
            <person name="Wilkins M.J."/>
            <person name="Karaoz U."/>
            <person name="Brodie E.L."/>
            <person name="Williams K.H."/>
            <person name="Hubbard S.S."/>
            <person name="Banfield J.F."/>
        </authorList>
    </citation>
    <scope>NUCLEOTIDE SEQUENCE [LARGE SCALE GENOMIC DNA]</scope>
</reference>
<accession>A0A1G1VKA4</accession>
<name>A0A1G1VKA4_9BACT</name>
<feature type="domain" description="Glycosyl transferase family 1" evidence="1">
    <location>
        <begin position="173"/>
        <end position="331"/>
    </location>
</feature>
<dbReference type="PANTHER" id="PTHR45947:SF3">
    <property type="entry name" value="SULFOQUINOVOSYL TRANSFERASE SQD2"/>
    <property type="match status" value="1"/>
</dbReference>
<dbReference type="CDD" id="cd03801">
    <property type="entry name" value="GT4_PimA-like"/>
    <property type="match status" value="1"/>
</dbReference>
<dbReference type="PANTHER" id="PTHR45947">
    <property type="entry name" value="SULFOQUINOVOSYL TRANSFERASE SQD2"/>
    <property type="match status" value="1"/>
</dbReference>
<protein>
    <recommendedName>
        <fullName evidence="1">Glycosyl transferase family 1 domain-containing protein</fullName>
    </recommendedName>
</protein>
<evidence type="ECO:0000259" key="1">
    <source>
        <dbReference type="Pfam" id="PF00534"/>
    </source>
</evidence>
<evidence type="ECO:0000313" key="2">
    <source>
        <dbReference type="EMBL" id="OGY15687.1"/>
    </source>
</evidence>
<dbReference type="Proteomes" id="UP000177324">
    <property type="component" value="Unassembled WGS sequence"/>
</dbReference>
<evidence type="ECO:0000313" key="3">
    <source>
        <dbReference type="Proteomes" id="UP000177324"/>
    </source>
</evidence>